<dbReference type="AlphaFoldDB" id="A0A4R4KI85"/>
<gene>
    <name evidence="2" type="ORF">EZE20_02745</name>
</gene>
<evidence type="ECO:0000313" key="2">
    <source>
        <dbReference type="EMBL" id="TDB67860.1"/>
    </source>
</evidence>
<dbReference type="Proteomes" id="UP000295706">
    <property type="component" value="Unassembled WGS sequence"/>
</dbReference>
<feature type="compositionally biased region" description="Basic and acidic residues" evidence="1">
    <location>
        <begin position="1"/>
        <end position="12"/>
    </location>
</feature>
<dbReference type="OrthoDB" id="9849680at2"/>
<dbReference type="EMBL" id="SMJU01000002">
    <property type="protein sequence ID" value="TDB67860.1"/>
    <property type="molecule type" value="Genomic_DNA"/>
</dbReference>
<evidence type="ECO:0000313" key="3">
    <source>
        <dbReference type="Proteomes" id="UP000295706"/>
    </source>
</evidence>
<feature type="region of interest" description="Disordered" evidence="1">
    <location>
        <begin position="1"/>
        <end position="36"/>
    </location>
</feature>
<protein>
    <submittedName>
        <fullName evidence="2">Uncharacterized protein</fullName>
    </submittedName>
</protein>
<feature type="region of interest" description="Disordered" evidence="1">
    <location>
        <begin position="49"/>
        <end position="104"/>
    </location>
</feature>
<organism evidence="2 3">
    <name type="scientific">Arundinibacter roseus</name>
    <dbReference type="NCBI Taxonomy" id="2070510"/>
    <lineage>
        <taxon>Bacteria</taxon>
        <taxon>Pseudomonadati</taxon>
        <taxon>Bacteroidota</taxon>
        <taxon>Cytophagia</taxon>
        <taxon>Cytophagales</taxon>
        <taxon>Spirosomataceae</taxon>
        <taxon>Arundinibacter</taxon>
    </lineage>
</organism>
<reference evidence="2 3" key="1">
    <citation type="submission" date="2019-02" db="EMBL/GenBank/DDBJ databases">
        <title>Arundinibacter roseus gen. nov., sp. nov., a new member of the family Cytophagaceae.</title>
        <authorList>
            <person name="Szuroczki S."/>
            <person name="Khayer B."/>
            <person name="Sproer C."/>
            <person name="Toumi M."/>
            <person name="Szabo A."/>
            <person name="Felfoldi T."/>
            <person name="Schumann P."/>
            <person name="Toth E."/>
        </authorList>
    </citation>
    <scope>NUCLEOTIDE SEQUENCE [LARGE SCALE GENOMIC DNA]</scope>
    <source>
        <strain evidence="2 3">DMA-k-7a</strain>
    </source>
</reference>
<proteinExistence type="predicted"/>
<feature type="compositionally biased region" description="Basic and acidic residues" evidence="1">
    <location>
        <begin position="71"/>
        <end position="104"/>
    </location>
</feature>
<sequence length="104" mass="12126">MDTNEKEKEQQRHQTNANDSDKPEPYDPDQYIPKSATIEGYEEDVFLEKVSPEKGYSTDPKQGMWDASQHIADEDVDRVPDEDQEKEAQNMKESFEKSQENKDN</sequence>
<keyword evidence="3" id="KW-1185">Reference proteome</keyword>
<name>A0A4R4KI85_9BACT</name>
<accession>A0A4R4KI85</accession>
<comment type="caution">
    <text evidence="2">The sequence shown here is derived from an EMBL/GenBank/DDBJ whole genome shotgun (WGS) entry which is preliminary data.</text>
</comment>
<dbReference type="RefSeq" id="WP_132114265.1">
    <property type="nucleotide sequence ID" value="NZ_SMJU01000002.1"/>
</dbReference>
<evidence type="ECO:0000256" key="1">
    <source>
        <dbReference type="SAM" id="MobiDB-lite"/>
    </source>
</evidence>